<dbReference type="GO" id="GO:0005886">
    <property type="term" value="C:plasma membrane"/>
    <property type="evidence" value="ECO:0007669"/>
    <property type="project" value="UniProtKB-SubCell"/>
</dbReference>
<dbReference type="InterPro" id="IPR022924">
    <property type="entry name" value="Cardiolipin_synthase"/>
</dbReference>
<dbReference type="KEGG" id="ssam:E3D00_00355"/>
<feature type="domain" description="PLD phosphodiesterase" evidence="13">
    <location>
        <begin position="385"/>
        <end position="412"/>
    </location>
</feature>
<feature type="domain" description="PLD phosphodiesterase" evidence="13">
    <location>
        <begin position="209"/>
        <end position="236"/>
    </location>
</feature>
<keyword evidence="5" id="KW-0964">Secreted</keyword>
<feature type="transmembrane region" description="Helical" evidence="12">
    <location>
        <begin position="37"/>
        <end position="59"/>
    </location>
</feature>
<dbReference type="Pfam" id="PF13091">
    <property type="entry name" value="PLDc_2"/>
    <property type="match status" value="2"/>
</dbReference>
<keyword evidence="15" id="KW-1185">Reference proteome</keyword>
<evidence type="ECO:0000313" key="15">
    <source>
        <dbReference type="Proteomes" id="UP000316313"/>
    </source>
</evidence>
<dbReference type="GO" id="GO:0008808">
    <property type="term" value="F:cardiolipin synthase activity"/>
    <property type="evidence" value="ECO:0007669"/>
    <property type="project" value="UniProtKB-UniRule"/>
</dbReference>
<sequence>MMSWVILKEFFDIGRWVVPIPVTLHALRHKRNTAACAGWIGVSWMSPYIGSALYLMFGINRVYRRARKMADQHTWEGRELLVKYRQVIEGNLAPLAKMLGRLTERPLMRGNSVKVFHDGDNTYPIMIEAIQNAQSSVVLCSYIFRDDVVGEDFAEALINAHTRGVEVRVLVDGIGSGYFRCPIQRRLRKKGVPCARFMHSIWPWKMPFINLRNHRKILVVDGRVGFMGGLNIGAENVLSLKTKIPVADTHFLVKGPVVHQLAVAFAWDWSFTTGETLKGTPYLPEPGPVGDIPMRVVTSGPDMDLEKIEYGMLQALTLAKKNIRFMTPYFLPDERFSSVINLAAARGVVIDIVVPQRSNHRIIDYARDASLRPYLDAGCRIWMADPPFNHSKLMVVDDEWSFVGSTNLDVRSLRLNFEVNLEMYDIGLATELSKFIDSHKKNRLTHHDIDRIPFVLQVRNEVFRLFMPYL</sequence>
<dbReference type="GO" id="GO:0005576">
    <property type="term" value="C:extracellular region"/>
    <property type="evidence" value="ECO:0007669"/>
    <property type="project" value="UniProtKB-SubCell"/>
</dbReference>
<reference evidence="14 15" key="1">
    <citation type="submission" date="2019-03" db="EMBL/GenBank/DDBJ databases">
        <title>The complete genome sequence of Swingsia samuiensis NBRC107927(T).</title>
        <authorList>
            <person name="Chua K.-O."/>
            <person name="Chan K.-G."/>
            <person name="See-Too W.-S."/>
        </authorList>
    </citation>
    <scope>NUCLEOTIDE SEQUENCE [LARGE SCALE GENOMIC DNA]</scope>
    <source>
        <strain evidence="14 15">AH83</strain>
    </source>
</reference>
<dbReference type="SUPFAM" id="SSF56024">
    <property type="entry name" value="Phospholipase D/nuclease"/>
    <property type="match status" value="2"/>
</dbReference>
<comment type="function">
    <text evidence="1">Could be a virulence factor.</text>
</comment>
<keyword evidence="8" id="KW-0677">Repeat</keyword>
<evidence type="ECO:0000256" key="2">
    <source>
        <dbReference type="ARBA" id="ARBA00004236"/>
    </source>
</evidence>
<dbReference type="Gene3D" id="3.30.870.10">
    <property type="entry name" value="Endonuclease Chain A"/>
    <property type="match status" value="2"/>
</dbReference>
<evidence type="ECO:0000256" key="8">
    <source>
        <dbReference type="ARBA" id="ARBA00022737"/>
    </source>
</evidence>
<dbReference type="PANTHER" id="PTHR21248">
    <property type="entry name" value="CARDIOLIPIN SYNTHASE"/>
    <property type="match status" value="1"/>
</dbReference>
<evidence type="ECO:0000256" key="5">
    <source>
        <dbReference type="ARBA" id="ARBA00022525"/>
    </source>
</evidence>
<dbReference type="GO" id="GO:0032049">
    <property type="term" value="P:cardiolipin biosynthetic process"/>
    <property type="evidence" value="ECO:0007669"/>
    <property type="project" value="UniProtKB-UniRule"/>
</dbReference>
<dbReference type="NCBIfam" id="TIGR04265">
    <property type="entry name" value="bac_cardiolipin"/>
    <property type="match status" value="1"/>
</dbReference>
<keyword evidence="7 12" id="KW-0812">Transmembrane</keyword>
<dbReference type="InterPro" id="IPR001736">
    <property type="entry name" value="PLipase_D/transphosphatidylase"/>
</dbReference>
<evidence type="ECO:0000256" key="12">
    <source>
        <dbReference type="SAM" id="Phobius"/>
    </source>
</evidence>
<organism evidence="14 15">
    <name type="scientific">Swingsia samuiensis</name>
    <dbReference type="NCBI Taxonomy" id="1293412"/>
    <lineage>
        <taxon>Bacteria</taxon>
        <taxon>Pseudomonadati</taxon>
        <taxon>Pseudomonadota</taxon>
        <taxon>Alphaproteobacteria</taxon>
        <taxon>Acetobacterales</taxon>
        <taxon>Acetobacteraceae</taxon>
        <taxon>Swingsia</taxon>
    </lineage>
</organism>
<proteinExistence type="predicted"/>
<evidence type="ECO:0000256" key="3">
    <source>
        <dbReference type="ARBA" id="ARBA00004613"/>
    </source>
</evidence>
<dbReference type="EMBL" id="CP038141">
    <property type="protein sequence ID" value="QDH16191.1"/>
    <property type="molecule type" value="Genomic_DNA"/>
</dbReference>
<dbReference type="InterPro" id="IPR025202">
    <property type="entry name" value="PLD-like_dom"/>
</dbReference>
<evidence type="ECO:0000256" key="4">
    <source>
        <dbReference type="ARBA" id="ARBA00022475"/>
    </source>
</evidence>
<dbReference type="PANTHER" id="PTHR21248:SF22">
    <property type="entry name" value="PHOSPHOLIPASE D"/>
    <property type="match status" value="1"/>
</dbReference>
<evidence type="ECO:0000256" key="9">
    <source>
        <dbReference type="ARBA" id="ARBA00022989"/>
    </source>
</evidence>
<keyword evidence="4" id="KW-1003">Cell membrane</keyword>
<dbReference type="CDD" id="cd09157">
    <property type="entry name" value="PLDc_CLS_unchar2_1"/>
    <property type="match status" value="1"/>
</dbReference>
<name>A0A4Y6UII5_9PROT</name>
<evidence type="ECO:0000256" key="7">
    <source>
        <dbReference type="ARBA" id="ARBA00022692"/>
    </source>
</evidence>
<evidence type="ECO:0000256" key="1">
    <source>
        <dbReference type="ARBA" id="ARBA00003145"/>
    </source>
</evidence>
<dbReference type="OrthoDB" id="9762009at2"/>
<evidence type="ECO:0000256" key="11">
    <source>
        <dbReference type="NCBIfam" id="TIGR04265"/>
    </source>
</evidence>
<dbReference type="SMART" id="SM00155">
    <property type="entry name" value="PLDc"/>
    <property type="match status" value="2"/>
</dbReference>
<gene>
    <name evidence="14" type="primary">cls</name>
    <name evidence="14" type="ORF">E3D00_00355</name>
</gene>
<evidence type="ECO:0000313" key="14">
    <source>
        <dbReference type="EMBL" id="QDH16191.1"/>
    </source>
</evidence>
<accession>A0A4Y6UII5</accession>
<dbReference type="AlphaFoldDB" id="A0A4Y6UII5"/>
<protein>
    <recommendedName>
        <fullName evidence="11">Cardiolipin synthase</fullName>
        <ecNumber evidence="11">2.7.8.-</ecNumber>
    </recommendedName>
</protein>
<evidence type="ECO:0000256" key="10">
    <source>
        <dbReference type="ARBA" id="ARBA00023136"/>
    </source>
</evidence>
<keyword evidence="10 12" id="KW-0472">Membrane</keyword>
<evidence type="ECO:0000259" key="13">
    <source>
        <dbReference type="PROSITE" id="PS50035"/>
    </source>
</evidence>
<dbReference type="PROSITE" id="PS50035">
    <property type="entry name" value="PLD"/>
    <property type="match status" value="2"/>
</dbReference>
<evidence type="ECO:0000256" key="6">
    <source>
        <dbReference type="ARBA" id="ARBA00022679"/>
    </source>
</evidence>
<keyword evidence="9 12" id="KW-1133">Transmembrane helix</keyword>
<comment type="subcellular location">
    <subcellularLocation>
        <location evidence="2">Cell membrane</location>
    </subcellularLocation>
    <subcellularLocation>
        <location evidence="3">Secreted</location>
    </subcellularLocation>
</comment>
<dbReference type="EC" id="2.7.8.-" evidence="11"/>
<dbReference type="Proteomes" id="UP000316313">
    <property type="component" value="Chromosome"/>
</dbReference>
<keyword evidence="6" id="KW-0808">Transferase</keyword>